<dbReference type="Proteomes" id="UP001152533">
    <property type="component" value="Unassembled WGS sequence"/>
</dbReference>
<protein>
    <recommendedName>
        <fullName evidence="2">NADP-dependent oxidoreductase domain-containing protein</fullName>
    </recommendedName>
</protein>
<dbReference type="InterPro" id="IPR036812">
    <property type="entry name" value="NAD(P)_OxRdtase_dom_sf"/>
</dbReference>
<proteinExistence type="predicted"/>
<dbReference type="AlphaFoldDB" id="A0A9W4W8L5"/>
<evidence type="ECO:0000313" key="3">
    <source>
        <dbReference type="EMBL" id="CAI0646918.1"/>
    </source>
</evidence>
<feature type="domain" description="NADP-dependent oxidoreductase" evidence="2">
    <location>
        <begin position="27"/>
        <end position="303"/>
    </location>
</feature>
<dbReference type="InterPro" id="IPR023210">
    <property type="entry name" value="NADP_OxRdtase_dom"/>
</dbReference>
<dbReference type="SUPFAM" id="SSF51430">
    <property type="entry name" value="NAD(P)-linked oxidoreductase"/>
    <property type="match status" value="1"/>
</dbReference>
<dbReference type="PANTHER" id="PTHR43364">
    <property type="entry name" value="NADH-SPECIFIC METHYLGLYOXAL REDUCTASE-RELATED"/>
    <property type="match status" value="1"/>
</dbReference>
<dbReference type="Gene3D" id="3.20.20.100">
    <property type="entry name" value="NADP-dependent oxidoreductase domain"/>
    <property type="match status" value="1"/>
</dbReference>
<reference evidence="3" key="1">
    <citation type="submission" date="2022-08" db="EMBL/GenBank/DDBJ databases">
        <authorList>
            <person name="Giroux E."/>
            <person name="Giroux E."/>
        </authorList>
    </citation>
    <scope>NUCLEOTIDE SEQUENCE</scope>
    <source>
        <strain evidence="3">H1091258</strain>
    </source>
</reference>
<gene>
    <name evidence="3" type="ORF">CGXH109_LOCUS60124</name>
</gene>
<evidence type="ECO:0000259" key="2">
    <source>
        <dbReference type="Pfam" id="PF00248"/>
    </source>
</evidence>
<dbReference type="PANTHER" id="PTHR43364:SF4">
    <property type="entry name" value="NAD(P)-LINKED OXIDOREDUCTASE SUPERFAMILY PROTEIN"/>
    <property type="match status" value="1"/>
</dbReference>
<dbReference type="Pfam" id="PF00248">
    <property type="entry name" value="Aldo_ket_red"/>
    <property type="match status" value="1"/>
</dbReference>
<dbReference type="GO" id="GO:0016491">
    <property type="term" value="F:oxidoreductase activity"/>
    <property type="evidence" value="ECO:0007669"/>
    <property type="project" value="UniProtKB-KW"/>
</dbReference>
<dbReference type="CDD" id="cd19075">
    <property type="entry name" value="AKR_AKR7A1-5"/>
    <property type="match status" value="1"/>
</dbReference>
<organism evidence="3 4">
    <name type="scientific">Colletotrichum noveboracense</name>
    <dbReference type="NCBI Taxonomy" id="2664923"/>
    <lineage>
        <taxon>Eukaryota</taxon>
        <taxon>Fungi</taxon>
        <taxon>Dikarya</taxon>
        <taxon>Ascomycota</taxon>
        <taxon>Pezizomycotina</taxon>
        <taxon>Sordariomycetes</taxon>
        <taxon>Hypocreomycetidae</taxon>
        <taxon>Glomerellales</taxon>
        <taxon>Glomerellaceae</taxon>
        <taxon>Colletotrichum</taxon>
        <taxon>Colletotrichum gloeosporioides species complex</taxon>
    </lineage>
</organism>
<sequence length="343" mass="37382">MASVKPIIGGGLFLSKDNWTPAALKSCLEDLRVRGATEIDVAQGYGDSEELLGEARAGESFNIATKIPGIMDPDSLRKHQVIHRTQASLKKLNIKQIDILYLHSPDPTIPIEETLSGIQQLFEDGAFRRFGVSNHTAEEVQRIYDHQKSQGWVLPTVYQGNYNPLTRSFERTLFPTLRKLGISFYAYSPTAGGFLAKTKQQVMDGAGRFGKEGGAQGFFYNEMSNKPSMLEALTAWNEIAQDAGVSGYDLATRWVAFSSALDPAHEDGIVMGASSVPQLGGNLVGLKKGPLPAAIVSRISRVWDKVSHEAPVVDIPFITSTGMKQVHPKQGSSTLSKSLVFSE</sequence>
<evidence type="ECO:0000256" key="1">
    <source>
        <dbReference type="ARBA" id="ARBA00023002"/>
    </source>
</evidence>
<keyword evidence="4" id="KW-1185">Reference proteome</keyword>
<name>A0A9W4W8L5_9PEZI</name>
<dbReference type="InterPro" id="IPR050523">
    <property type="entry name" value="AKR_Detox_Biosynth"/>
</dbReference>
<accession>A0A9W4W8L5</accession>
<dbReference type="EMBL" id="CAMGZC010000376">
    <property type="protein sequence ID" value="CAI0646918.1"/>
    <property type="molecule type" value="Genomic_DNA"/>
</dbReference>
<keyword evidence="1" id="KW-0560">Oxidoreductase</keyword>
<comment type="caution">
    <text evidence="3">The sequence shown here is derived from an EMBL/GenBank/DDBJ whole genome shotgun (WGS) entry which is preliminary data.</text>
</comment>
<evidence type="ECO:0000313" key="4">
    <source>
        <dbReference type="Proteomes" id="UP001152533"/>
    </source>
</evidence>